<accession>A0ABQ9HFA8</accession>
<name>A0ABQ9HFA8_9NEOP</name>
<comment type="caution">
    <text evidence="1">The sequence shown here is derived from an EMBL/GenBank/DDBJ whole genome shotgun (WGS) entry which is preliminary data.</text>
</comment>
<sequence length="157" mass="17197">MYEISSLPLCRNWLERQPTVRGILDLNPERLFSSAARHSLSNDAAIKLLASHHGETGSISGRFTPEFRTWVSCRMMLLVGGFSRGSPISTPFTSGTAPYSPRCPNLFGQIPISDRDDDSDSCRAAGLISTIYSSIPVYNSATECSKTDFKHSSCGMK</sequence>
<dbReference type="Proteomes" id="UP001159363">
    <property type="component" value="Chromosome 4"/>
</dbReference>
<protein>
    <submittedName>
        <fullName evidence="1">Uncharacterized protein</fullName>
    </submittedName>
</protein>
<keyword evidence="2" id="KW-1185">Reference proteome</keyword>
<organism evidence="1 2">
    <name type="scientific">Dryococelus australis</name>
    <dbReference type="NCBI Taxonomy" id="614101"/>
    <lineage>
        <taxon>Eukaryota</taxon>
        <taxon>Metazoa</taxon>
        <taxon>Ecdysozoa</taxon>
        <taxon>Arthropoda</taxon>
        <taxon>Hexapoda</taxon>
        <taxon>Insecta</taxon>
        <taxon>Pterygota</taxon>
        <taxon>Neoptera</taxon>
        <taxon>Polyneoptera</taxon>
        <taxon>Phasmatodea</taxon>
        <taxon>Verophasmatodea</taxon>
        <taxon>Anareolatae</taxon>
        <taxon>Phasmatidae</taxon>
        <taxon>Eurycanthinae</taxon>
        <taxon>Dryococelus</taxon>
    </lineage>
</organism>
<proteinExistence type="predicted"/>
<gene>
    <name evidence="1" type="ORF">PR048_014842</name>
</gene>
<dbReference type="EMBL" id="JARBHB010000005">
    <property type="protein sequence ID" value="KAJ8883003.1"/>
    <property type="molecule type" value="Genomic_DNA"/>
</dbReference>
<reference evidence="1 2" key="1">
    <citation type="submission" date="2023-02" db="EMBL/GenBank/DDBJ databases">
        <title>LHISI_Scaffold_Assembly.</title>
        <authorList>
            <person name="Stuart O.P."/>
            <person name="Cleave R."/>
            <person name="Magrath M.J.L."/>
            <person name="Mikheyev A.S."/>
        </authorList>
    </citation>
    <scope>NUCLEOTIDE SEQUENCE [LARGE SCALE GENOMIC DNA]</scope>
    <source>
        <strain evidence="1">Daus_M_001</strain>
        <tissue evidence="1">Leg muscle</tissue>
    </source>
</reference>
<evidence type="ECO:0000313" key="1">
    <source>
        <dbReference type="EMBL" id="KAJ8883003.1"/>
    </source>
</evidence>
<evidence type="ECO:0000313" key="2">
    <source>
        <dbReference type="Proteomes" id="UP001159363"/>
    </source>
</evidence>